<evidence type="ECO:0000256" key="5">
    <source>
        <dbReference type="ARBA" id="ARBA00022840"/>
    </source>
</evidence>
<dbReference type="GO" id="GO:0005886">
    <property type="term" value="C:plasma membrane"/>
    <property type="evidence" value="ECO:0007669"/>
    <property type="project" value="TreeGrafter"/>
</dbReference>
<keyword evidence="3 8" id="KW-0235">DNA replication</keyword>
<protein>
    <recommendedName>
        <fullName evidence="8 9">Chromosomal replication initiator protein DnaA</fullName>
    </recommendedName>
</protein>
<evidence type="ECO:0000313" key="12">
    <source>
        <dbReference type="EMBL" id="AMB99339.1"/>
    </source>
</evidence>
<dbReference type="FunFam" id="3.40.50.300:FF:000668">
    <property type="entry name" value="Chromosomal replication initiator protein DnaA"/>
    <property type="match status" value="1"/>
</dbReference>
<dbReference type="InterPro" id="IPR027417">
    <property type="entry name" value="P-loop_NTPase"/>
</dbReference>
<reference evidence="13" key="2">
    <citation type="submission" date="2016-01" db="EMBL/GenBank/DDBJ databases">
        <title>Six Aerococcus type strain genome sequencing and assembly using PacBio and Illumina Hiseq.</title>
        <authorList>
            <person name="Carkaci D."/>
            <person name="Dargis R."/>
            <person name="Nielsen X.C."/>
            <person name="Skovgaard O."/>
            <person name="Fuursted K."/>
            <person name="Christensen J.J."/>
        </authorList>
    </citation>
    <scope>NUCLEOTIDE SEQUENCE [LARGE SCALE GENOMIC DNA]</scope>
    <source>
        <strain evidence="13">CCUG42038B</strain>
    </source>
</reference>
<comment type="subunit">
    <text evidence="8">Oligomerizes as a right-handed, spiral filament on DNA at oriC.</text>
</comment>
<dbReference type="Pfam" id="PF00308">
    <property type="entry name" value="Bac_DnaA"/>
    <property type="match status" value="1"/>
</dbReference>
<dbReference type="GO" id="GO:0005524">
    <property type="term" value="F:ATP binding"/>
    <property type="evidence" value="ECO:0007669"/>
    <property type="project" value="UniProtKB-UniRule"/>
</dbReference>
<comment type="subcellular location">
    <subcellularLocation>
        <location evidence="8">Cytoplasm</location>
    </subcellularLocation>
</comment>
<evidence type="ECO:0000313" key="13">
    <source>
        <dbReference type="Proteomes" id="UP000062260"/>
    </source>
</evidence>
<dbReference type="InterPro" id="IPR010921">
    <property type="entry name" value="Trp_repressor/repl_initiator"/>
</dbReference>
<keyword evidence="13" id="KW-1185">Reference proteome</keyword>
<evidence type="ECO:0000256" key="3">
    <source>
        <dbReference type="ARBA" id="ARBA00022705"/>
    </source>
</evidence>
<keyword evidence="5 8" id="KW-0067">ATP-binding</keyword>
<feature type="binding site" evidence="8">
    <location>
        <position position="157"/>
    </location>
    <ligand>
        <name>ATP</name>
        <dbReference type="ChEBI" id="CHEBI:30616"/>
    </ligand>
</feature>
<dbReference type="InterPro" id="IPR018312">
    <property type="entry name" value="Chromosome_initiator_DnaA_CS"/>
</dbReference>
<dbReference type="InterPro" id="IPR001957">
    <property type="entry name" value="Chromosome_initiator_DnaA"/>
</dbReference>
<dbReference type="PROSITE" id="PS01008">
    <property type="entry name" value="DNAA"/>
    <property type="match status" value="1"/>
</dbReference>
<dbReference type="Gene3D" id="3.40.50.300">
    <property type="entry name" value="P-loop containing nucleotide triphosphate hydrolases"/>
    <property type="match status" value="1"/>
</dbReference>
<dbReference type="InterPro" id="IPR024633">
    <property type="entry name" value="DnaA_N_dom"/>
</dbReference>
<dbReference type="InterPro" id="IPR013159">
    <property type="entry name" value="DnaA_C"/>
</dbReference>
<name>A0A120IAW1_9LACT</name>
<dbReference type="NCBIfam" id="TIGR00362">
    <property type="entry name" value="DnaA"/>
    <property type="match status" value="1"/>
</dbReference>
<evidence type="ECO:0000256" key="6">
    <source>
        <dbReference type="ARBA" id="ARBA00023121"/>
    </source>
</evidence>
<reference evidence="12 13" key="1">
    <citation type="journal article" date="2016" name="Genome Announc.">
        <title>Complete Genome Sequences of Aerococcus christensenii CCUG 28831T, Aerococcus sanguinicola CCUG 43001T, Aerococcus urinae CCUG 36881T, Aerococcus urinaeequi CCUG 28094T, Aerococcus urinaehominis CCUG 42038 BT, and Aerococcus viridans CCUG 4311T.</title>
        <authorList>
            <person name="Carkaci D."/>
            <person name="Dargis R."/>
            <person name="Nielsen X.C."/>
            <person name="Skovgaard O."/>
            <person name="Fuursted K."/>
            <person name="Christensen J.J."/>
        </authorList>
    </citation>
    <scope>NUCLEOTIDE SEQUENCE [LARGE SCALE GENOMIC DNA]</scope>
    <source>
        <strain evidence="12 13">CCUG42038B</strain>
    </source>
</reference>
<organism evidence="12 13">
    <name type="scientific">Aerococcus urinaehominis</name>
    <dbReference type="NCBI Taxonomy" id="128944"/>
    <lineage>
        <taxon>Bacteria</taxon>
        <taxon>Bacillati</taxon>
        <taxon>Bacillota</taxon>
        <taxon>Bacilli</taxon>
        <taxon>Lactobacillales</taxon>
        <taxon>Aerococcaceae</taxon>
        <taxon>Aerococcus</taxon>
    </lineage>
</organism>
<dbReference type="EMBL" id="CP014163">
    <property type="protein sequence ID" value="AMB99339.1"/>
    <property type="molecule type" value="Genomic_DNA"/>
</dbReference>
<dbReference type="InterPro" id="IPR020591">
    <property type="entry name" value="Chromosome_initiator_DnaA-like"/>
</dbReference>
<dbReference type="FunFam" id="1.10.1750.10:FF:000002">
    <property type="entry name" value="Chromosomal replication initiator protein DnaA"/>
    <property type="match status" value="1"/>
</dbReference>
<dbReference type="HAMAP" id="MF_00377">
    <property type="entry name" value="DnaA_bact"/>
    <property type="match status" value="1"/>
</dbReference>
<dbReference type="STRING" id="128944.AWM75_04685"/>
<dbReference type="Pfam" id="PF08299">
    <property type="entry name" value="Bac_DnaA_C"/>
    <property type="match status" value="1"/>
</dbReference>
<dbReference type="SMART" id="SM00382">
    <property type="entry name" value="AAA"/>
    <property type="match status" value="1"/>
</dbReference>
<dbReference type="RefSeq" id="WP_067978868.1">
    <property type="nucleotide sequence ID" value="NZ_CP014163.1"/>
</dbReference>
<dbReference type="KEGG" id="auh:AWM75_04685"/>
<evidence type="ECO:0000256" key="10">
    <source>
        <dbReference type="RuleBase" id="RU000577"/>
    </source>
</evidence>
<dbReference type="InterPro" id="IPR013317">
    <property type="entry name" value="DnaA_dom"/>
</dbReference>
<dbReference type="SUPFAM" id="SSF52540">
    <property type="entry name" value="P-loop containing nucleoside triphosphate hydrolases"/>
    <property type="match status" value="1"/>
</dbReference>
<proteinExistence type="inferred from homology"/>
<dbReference type="Proteomes" id="UP000062260">
    <property type="component" value="Chromosome"/>
</dbReference>
<keyword evidence="6 8" id="KW-0446">Lipid-binding</keyword>
<dbReference type="CDD" id="cd00009">
    <property type="entry name" value="AAA"/>
    <property type="match status" value="1"/>
</dbReference>
<keyword evidence="2 8" id="KW-0963">Cytoplasm</keyword>
<comment type="caution">
    <text evidence="8">Lacks conserved residue(s) required for the propagation of feature annotation.</text>
</comment>
<comment type="function">
    <text evidence="8 10">Plays an essential role in the initiation and regulation of chromosomal replication. ATP-DnaA binds to the origin of replication (oriC) to initiate formation of the DNA replication initiation complex once per cell cycle. Binds the DnaA box (a 9 base pair repeat at the origin) and separates the double-stranded (ds)DNA. Forms a right-handed helical filament on oriC DNA; dsDNA binds to the exterior of the filament while single-stranded (ss)DNA is stabiized in the filament's interior. The ATP-DnaA-oriC complex binds and stabilizes one strand of the AT-rich DNA unwinding element (DUE), permitting loading of DNA polymerase. After initiation quickly degrades to an ADP-DnaA complex that is not apt for DNA replication. Binds acidic phospholipids.</text>
</comment>
<dbReference type="SUPFAM" id="SSF48295">
    <property type="entry name" value="TrpR-like"/>
    <property type="match status" value="1"/>
</dbReference>
<comment type="domain">
    <text evidence="8">Domain I is involved in oligomerization and binding regulators, domain II is flexibile and of varying length in different bacteria, domain III forms the AAA+ region, while domain IV binds dsDNA.</text>
</comment>
<dbReference type="Gene3D" id="3.30.300.180">
    <property type="match status" value="1"/>
</dbReference>
<evidence type="ECO:0000256" key="9">
    <source>
        <dbReference type="NCBIfam" id="TIGR00362"/>
    </source>
</evidence>
<feature type="region of interest" description="Domain I, interacts with DnaA modulators" evidence="8">
    <location>
        <begin position="1"/>
        <end position="90"/>
    </location>
</feature>
<dbReference type="GO" id="GO:0006270">
    <property type="term" value="P:DNA replication initiation"/>
    <property type="evidence" value="ECO:0007669"/>
    <property type="project" value="UniProtKB-UniRule"/>
</dbReference>
<dbReference type="GO" id="GO:0006275">
    <property type="term" value="P:regulation of DNA replication"/>
    <property type="evidence" value="ECO:0007669"/>
    <property type="project" value="UniProtKB-UniRule"/>
</dbReference>
<dbReference type="PRINTS" id="PR00051">
    <property type="entry name" value="DNAA"/>
</dbReference>
<feature type="binding site" evidence="8">
    <location>
        <position position="156"/>
    </location>
    <ligand>
        <name>ATP</name>
        <dbReference type="ChEBI" id="CHEBI:30616"/>
    </ligand>
</feature>
<evidence type="ECO:0000256" key="8">
    <source>
        <dbReference type="HAMAP-Rule" id="MF_00377"/>
    </source>
</evidence>
<evidence type="ECO:0000256" key="7">
    <source>
        <dbReference type="ARBA" id="ARBA00023125"/>
    </source>
</evidence>
<dbReference type="CDD" id="cd06571">
    <property type="entry name" value="Bac_DnaA_C"/>
    <property type="match status" value="1"/>
</dbReference>
<evidence type="ECO:0000256" key="2">
    <source>
        <dbReference type="ARBA" id="ARBA00022490"/>
    </source>
</evidence>
<dbReference type="OrthoDB" id="9807019at2"/>
<keyword evidence="4 8" id="KW-0547">Nucleotide-binding</keyword>
<dbReference type="GO" id="GO:0008289">
    <property type="term" value="F:lipid binding"/>
    <property type="evidence" value="ECO:0007669"/>
    <property type="project" value="UniProtKB-KW"/>
</dbReference>
<dbReference type="PANTHER" id="PTHR30050">
    <property type="entry name" value="CHROMOSOMAL REPLICATION INITIATOR PROTEIN DNAA"/>
    <property type="match status" value="1"/>
</dbReference>
<evidence type="ECO:0000256" key="1">
    <source>
        <dbReference type="ARBA" id="ARBA00006583"/>
    </source>
</evidence>
<comment type="similarity">
    <text evidence="1 8 11">Belongs to the DnaA family.</text>
</comment>
<dbReference type="Gene3D" id="1.10.8.60">
    <property type="match status" value="1"/>
</dbReference>
<gene>
    <name evidence="8" type="primary">dnaA</name>
    <name evidence="12" type="ORF">AWM75_04685</name>
</gene>
<dbReference type="Gene3D" id="1.10.1750.10">
    <property type="match status" value="1"/>
</dbReference>
<dbReference type="SMART" id="SM00760">
    <property type="entry name" value="Bac_DnaA_C"/>
    <property type="match status" value="1"/>
</dbReference>
<dbReference type="InterPro" id="IPR003593">
    <property type="entry name" value="AAA+_ATPase"/>
</dbReference>
<dbReference type="Pfam" id="PF11638">
    <property type="entry name" value="DnaA_N"/>
    <property type="match status" value="1"/>
</dbReference>
<keyword evidence="7 8" id="KW-0238">DNA-binding</keyword>
<feature type="binding site" evidence="8">
    <location>
        <position position="158"/>
    </location>
    <ligand>
        <name>ATP</name>
        <dbReference type="ChEBI" id="CHEBI:30616"/>
    </ligand>
</feature>
<evidence type="ECO:0000256" key="4">
    <source>
        <dbReference type="ARBA" id="ARBA00022741"/>
    </source>
</evidence>
<feature type="region of interest" description="Domain IV, binds dsDNA" evidence="8">
    <location>
        <begin position="327"/>
        <end position="448"/>
    </location>
</feature>
<dbReference type="InterPro" id="IPR038454">
    <property type="entry name" value="DnaA_N_sf"/>
</dbReference>
<accession>A0A120IAW1</accession>
<dbReference type="AlphaFoldDB" id="A0A120IAW1"/>
<dbReference type="GO" id="GO:0003688">
    <property type="term" value="F:DNA replication origin binding"/>
    <property type="evidence" value="ECO:0007669"/>
    <property type="project" value="UniProtKB-UniRule"/>
</dbReference>
<dbReference type="PANTHER" id="PTHR30050:SF2">
    <property type="entry name" value="CHROMOSOMAL REPLICATION INITIATOR PROTEIN DNAA"/>
    <property type="match status" value="1"/>
</dbReference>
<dbReference type="GO" id="GO:0005737">
    <property type="term" value="C:cytoplasm"/>
    <property type="evidence" value="ECO:0007669"/>
    <property type="project" value="UniProtKB-SubCell"/>
</dbReference>
<sequence length="448" mass="50444">MNQVNSLWNYIYNYFADPEILSGPSFDTWIKDLKPIKLENNTLYLEAATAMQQKHVSSIYGSQIQQVAYQYLNQTIDLVVQLKGDQSVQPANQIQATKTEEVNSRYKSSPLIPKYTFENFIVGEGNKMAHAAALAVAESPGSDYNPLFFYGGVGLGKTHLMQAIGHEVLRNNPNAKVKYVSSETFTNEFIEAIRTNTTNEFHREYRSVDLLLVDDIQFIGDKQSTQEEFFHTFNDLYNNGKHIVLTSDRDASQIPKLEDRLVSRFKQGLSTDITPPDLETRIAILRDKAETNGIEIPDDTLTYIAGQIDTNVRELEGALTRVQAFALMNKEQVMTPSVAAQALRGYKDDSKSNMPTISDIQETVADYFNITVEDLKGKKRVKHIVEPRQIAMYLARKVTDMSLPKIGQEFGGKDHSTVIHAYEKIEKAVDQGGDIAKNVDSIQKLLKA</sequence>
<feature type="region of interest" description="Domain III, AAA+ region" evidence="8">
    <location>
        <begin position="110"/>
        <end position="326"/>
    </location>
</feature>
<feature type="binding site" evidence="8">
    <location>
        <position position="154"/>
    </location>
    <ligand>
        <name>ATP</name>
        <dbReference type="ChEBI" id="CHEBI:30616"/>
    </ligand>
</feature>
<evidence type="ECO:0000256" key="11">
    <source>
        <dbReference type="RuleBase" id="RU004227"/>
    </source>
</evidence>